<dbReference type="RefSeq" id="XP_019018299.1">
    <property type="nucleotide sequence ID" value="XM_019163883.1"/>
</dbReference>
<evidence type="ECO:0000313" key="2">
    <source>
        <dbReference type="EMBL" id="ODQ47186.1"/>
    </source>
</evidence>
<proteinExistence type="predicted"/>
<dbReference type="OrthoDB" id="3997112at2759"/>
<dbReference type="SUPFAM" id="SSF81383">
    <property type="entry name" value="F-box domain"/>
    <property type="match status" value="1"/>
</dbReference>
<dbReference type="PROSITE" id="PS50181">
    <property type="entry name" value="FBOX"/>
    <property type="match status" value="1"/>
</dbReference>
<sequence length="639" mass="74557">MHTLLLADLPLEIWVKISANLDRTDIFSLALTNHQFHRTMTSDSVWWPKIRKSWYMSDYNPISLVYKKKLKSNESCFHYFRRKKNEDKFLRSLITDILNYSPFTDTESQTKQKESDIQSKILLVYQNFDSFVPCLLSESLHITSSIYVSSGSTTVGNARFALADDFIRLQKKRNTKLDRIYVASSILEAGKLWKCLNFYKQLQMGDLPDDLESVFVQLSLLDSRYYELILQRHAVIKTVIYNFNTYNFEENTKPAEKILALVTILHRVIETNRRRILRYERNVSKATVEDLSILRYYCGDSEGSPLVKNAVVAKLCQMVGLDKYVDINEWCIRIKDGNRYLYLLIDERQMYLKREDQVPEILRIFPMNDPGSSMVHHHSTNDNALGIESRKSLYLSKFLSFYDGFQSRLDDLRGADQIIYQMRNEEKIVTVHRGDHIQGQILGCGGYVNIKAWHVLHMLMTNRIYNEESSKKNTILDFASIFNFPILQILSVTIPVSFKALYLRDISYDLKISELEKLQEMDILWEAEQLSVGDVVWSDASQARGIIVEICDSFEDDQQRKIGLFTATSYKGRNCSLKGSPLYTIFFGAYGYATFSRQYLKKDKTDRVEGLLVYDVVGRWFSHYDYEEHKFSYRHGANL</sequence>
<dbReference type="AlphaFoldDB" id="A0A1E3NMA2"/>
<dbReference type="SMART" id="SM00256">
    <property type="entry name" value="FBOX"/>
    <property type="match status" value="1"/>
</dbReference>
<protein>
    <recommendedName>
        <fullName evidence="1">F-box domain-containing protein</fullName>
    </recommendedName>
</protein>
<dbReference type="STRING" id="763406.A0A1E3NMA2"/>
<dbReference type="InterPro" id="IPR001810">
    <property type="entry name" value="F-box_dom"/>
</dbReference>
<feature type="domain" description="F-box" evidence="1">
    <location>
        <begin position="3"/>
        <end position="49"/>
    </location>
</feature>
<evidence type="ECO:0000313" key="3">
    <source>
        <dbReference type="Proteomes" id="UP000094455"/>
    </source>
</evidence>
<gene>
    <name evidence="2" type="ORF">PICMEDRAFT_71285</name>
</gene>
<dbReference type="EMBL" id="KV454002">
    <property type="protein sequence ID" value="ODQ47186.1"/>
    <property type="molecule type" value="Genomic_DNA"/>
</dbReference>
<dbReference type="GeneID" id="30180570"/>
<keyword evidence="3" id="KW-1185">Reference proteome</keyword>
<reference evidence="2 3" key="1">
    <citation type="journal article" date="2016" name="Proc. Natl. Acad. Sci. U.S.A.">
        <title>Comparative genomics of biotechnologically important yeasts.</title>
        <authorList>
            <person name="Riley R."/>
            <person name="Haridas S."/>
            <person name="Wolfe K.H."/>
            <person name="Lopes M.R."/>
            <person name="Hittinger C.T."/>
            <person name="Goeker M."/>
            <person name="Salamov A.A."/>
            <person name="Wisecaver J.H."/>
            <person name="Long T.M."/>
            <person name="Calvey C.H."/>
            <person name="Aerts A.L."/>
            <person name="Barry K.W."/>
            <person name="Choi C."/>
            <person name="Clum A."/>
            <person name="Coughlan A.Y."/>
            <person name="Deshpande S."/>
            <person name="Douglass A.P."/>
            <person name="Hanson S.J."/>
            <person name="Klenk H.-P."/>
            <person name="LaButti K.M."/>
            <person name="Lapidus A."/>
            <person name="Lindquist E.A."/>
            <person name="Lipzen A.M."/>
            <person name="Meier-Kolthoff J.P."/>
            <person name="Ohm R.A."/>
            <person name="Otillar R.P."/>
            <person name="Pangilinan J.L."/>
            <person name="Peng Y."/>
            <person name="Rokas A."/>
            <person name="Rosa C.A."/>
            <person name="Scheuner C."/>
            <person name="Sibirny A.A."/>
            <person name="Slot J.C."/>
            <person name="Stielow J.B."/>
            <person name="Sun H."/>
            <person name="Kurtzman C.P."/>
            <person name="Blackwell M."/>
            <person name="Grigoriev I.V."/>
            <person name="Jeffries T.W."/>
        </authorList>
    </citation>
    <scope>NUCLEOTIDE SEQUENCE [LARGE SCALE GENOMIC DNA]</scope>
    <source>
        <strain evidence="2 3">NRRL Y-2026</strain>
    </source>
</reference>
<accession>A0A1E3NMA2</accession>
<dbReference type="Proteomes" id="UP000094455">
    <property type="component" value="Unassembled WGS sequence"/>
</dbReference>
<organism evidence="2 3">
    <name type="scientific">Pichia membranifaciens NRRL Y-2026</name>
    <dbReference type="NCBI Taxonomy" id="763406"/>
    <lineage>
        <taxon>Eukaryota</taxon>
        <taxon>Fungi</taxon>
        <taxon>Dikarya</taxon>
        <taxon>Ascomycota</taxon>
        <taxon>Saccharomycotina</taxon>
        <taxon>Pichiomycetes</taxon>
        <taxon>Pichiales</taxon>
        <taxon>Pichiaceae</taxon>
        <taxon>Pichia</taxon>
    </lineage>
</organism>
<dbReference type="Gene3D" id="1.20.1280.50">
    <property type="match status" value="1"/>
</dbReference>
<name>A0A1E3NMA2_9ASCO</name>
<dbReference type="Pfam" id="PF00646">
    <property type="entry name" value="F-box"/>
    <property type="match status" value="1"/>
</dbReference>
<dbReference type="InterPro" id="IPR036047">
    <property type="entry name" value="F-box-like_dom_sf"/>
</dbReference>
<evidence type="ECO:0000259" key="1">
    <source>
        <dbReference type="PROSITE" id="PS50181"/>
    </source>
</evidence>